<evidence type="ECO:0000313" key="4">
    <source>
        <dbReference type="Proteomes" id="UP000245916"/>
    </source>
</evidence>
<evidence type="ECO:0000313" key="3">
    <source>
        <dbReference type="EMBL" id="PWG02802.1"/>
    </source>
</evidence>
<dbReference type="OrthoDB" id="9816314at2"/>
<dbReference type="Proteomes" id="UP000245916">
    <property type="component" value="Unassembled WGS sequence"/>
</dbReference>
<feature type="transmembrane region" description="Helical" evidence="1">
    <location>
        <begin position="290"/>
        <end position="308"/>
    </location>
</feature>
<dbReference type="EMBL" id="QFFF01000001">
    <property type="protein sequence ID" value="PWG02802.1"/>
    <property type="molecule type" value="Genomic_DNA"/>
</dbReference>
<dbReference type="RefSeq" id="WP_109270941.1">
    <property type="nucleotide sequence ID" value="NZ_QFFF01000001.1"/>
</dbReference>
<dbReference type="AlphaFoldDB" id="A0A2U2J3A9"/>
<dbReference type="Pfam" id="PF14378">
    <property type="entry name" value="PAP2_3"/>
    <property type="match status" value="1"/>
</dbReference>
<feature type="transmembrane region" description="Helical" evidence="1">
    <location>
        <begin position="80"/>
        <end position="99"/>
    </location>
</feature>
<evidence type="ECO:0000256" key="1">
    <source>
        <dbReference type="SAM" id="Phobius"/>
    </source>
</evidence>
<organism evidence="3 4">
    <name type="scientific">Allosphingosinicella humi</name>
    <dbReference type="NCBI Taxonomy" id="2068657"/>
    <lineage>
        <taxon>Bacteria</taxon>
        <taxon>Pseudomonadati</taxon>
        <taxon>Pseudomonadota</taxon>
        <taxon>Alphaproteobacteria</taxon>
        <taxon>Sphingomonadales</taxon>
        <taxon>Sphingomonadaceae</taxon>
        <taxon>Allosphingosinicella</taxon>
    </lineage>
</organism>
<feature type="transmembrane region" description="Helical" evidence="1">
    <location>
        <begin position="174"/>
        <end position="199"/>
    </location>
</feature>
<dbReference type="GO" id="GO:0016020">
    <property type="term" value="C:membrane"/>
    <property type="evidence" value="ECO:0007669"/>
    <property type="project" value="UniProtKB-SubCell"/>
</dbReference>
<accession>A0A2U2J3A9</accession>
<keyword evidence="1" id="KW-0812">Transmembrane</keyword>
<dbReference type="InterPro" id="IPR026841">
    <property type="entry name" value="Aur1/Ipt1"/>
</dbReference>
<protein>
    <recommendedName>
        <fullName evidence="2">Inositolphosphotransferase Aur1/Ipt1 domain-containing protein</fullName>
    </recommendedName>
</protein>
<feature type="domain" description="Inositolphosphotransferase Aur1/Ipt1" evidence="2">
    <location>
        <begin position="116"/>
        <end position="301"/>
    </location>
</feature>
<keyword evidence="1" id="KW-0472">Membrane</keyword>
<evidence type="ECO:0000259" key="2">
    <source>
        <dbReference type="Pfam" id="PF14378"/>
    </source>
</evidence>
<name>A0A2U2J3A9_9SPHN</name>
<keyword evidence="4" id="KW-1185">Reference proteome</keyword>
<feature type="transmembrane region" description="Helical" evidence="1">
    <location>
        <begin position="238"/>
        <end position="257"/>
    </location>
</feature>
<feature type="transmembrane region" description="Helical" evidence="1">
    <location>
        <begin position="7"/>
        <end position="25"/>
    </location>
</feature>
<feature type="transmembrane region" description="Helical" evidence="1">
    <location>
        <begin position="264"/>
        <end position="284"/>
    </location>
</feature>
<gene>
    <name evidence="3" type="ORF">DF286_07945</name>
</gene>
<sequence length="339" mass="37128">MTDRDWLAPSIALTVASGLIAIVLIPDYAGVMPAVMILPYWMLASAVLASICWFLSMLIARVDSPIAHMRKAVANDPRRAGLGVFCIFLAGINMTTFMWTKPLLNYLVPFWADPLLANVDHAVFFGRDPWTLLTWLNSTPAAIFYHRGWFALMIVTLVIVLAAPPSPRKSAVMLTYFTLWSVVGPLVHSTLPAAGPIFFDQLGYGNRFSDLHSVSETKDAATYLWAIYSSNGFGPGSGISAMPSLHIATTAWMMIAVHIFARRLMMPMAIAGIFIFLLSIALGWHYAADGIVGAGCAVLCFQLLHKFYRGRRLLASKLAGNPADSRATPIQAREAHVIE</sequence>
<feature type="transmembrane region" description="Helical" evidence="1">
    <location>
        <begin position="37"/>
        <end position="59"/>
    </location>
</feature>
<reference evidence="3 4" key="1">
    <citation type="submission" date="2018-05" db="EMBL/GenBank/DDBJ databases">
        <title>Genome of Sphingosinicella humi QZX222.</title>
        <authorList>
            <person name="Qiao Z."/>
            <person name="Wang G."/>
        </authorList>
    </citation>
    <scope>NUCLEOTIDE SEQUENCE [LARGE SCALE GENOMIC DNA]</scope>
    <source>
        <strain evidence="3 4">QZX222</strain>
    </source>
</reference>
<comment type="caution">
    <text evidence="3">The sequence shown here is derived from an EMBL/GenBank/DDBJ whole genome shotgun (WGS) entry which is preliminary data.</text>
</comment>
<keyword evidence="1" id="KW-1133">Transmembrane helix</keyword>
<proteinExistence type="predicted"/>
<feature type="transmembrane region" description="Helical" evidence="1">
    <location>
        <begin position="143"/>
        <end position="162"/>
    </location>
</feature>